<feature type="region of interest" description="Disordered" evidence="4">
    <location>
        <begin position="32"/>
        <end position="83"/>
    </location>
</feature>
<organism evidence="6">
    <name type="scientific">Glycine max</name>
    <name type="common">Soybean</name>
    <name type="synonym">Glycine hispida</name>
    <dbReference type="NCBI Taxonomy" id="3847"/>
    <lineage>
        <taxon>Eukaryota</taxon>
        <taxon>Viridiplantae</taxon>
        <taxon>Streptophyta</taxon>
        <taxon>Embryophyta</taxon>
        <taxon>Tracheophyta</taxon>
        <taxon>Spermatophyta</taxon>
        <taxon>Magnoliopsida</taxon>
        <taxon>eudicotyledons</taxon>
        <taxon>Gunneridae</taxon>
        <taxon>Pentapetalae</taxon>
        <taxon>rosids</taxon>
        <taxon>fabids</taxon>
        <taxon>Fabales</taxon>
        <taxon>Fabaceae</taxon>
        <taxon>Papilionoideae</taxon>
        <taxon>50 kb inversion clade</taxon>
        <taxon>NPAAA clade</taxon>
        <taxon>indigoferoid/millettioid clade</taxon>
        <taxon>Phaseoleae</taxon>
        <taxon>Glycine</taxon>
        <taxon>Glycine subgen. Soja</taxon>
    </lineage>
</organism>
<dbReference type="PANTHER" id="PTHR21109:SF12">
    <property type="entry name" value="RIBOSOMAL PROTEIN S21-RELATED"/>
    <property type="match status" value="1"/>
</dbReference>
<dbReference type="InterPro" id="IPR038380">
    <property type="entry name" value="Ribosomal_bS21_sf"/>
</dbReference>
<dbReference type="EnsemblPlants" id="KRH12178">
    <property type="protein sequence ID" value="KRH12178"/>
    <property type="gene ID" value="GLYMA_15G157200"/>
</dbReference>
<protein>
    <submittedName>
        <fullName evidence="5 6">Uncharacterized protein</fullName>
    </submittedName>
</protein>
<accession>K7MBK8</accession>
<dbReference type="GO" id="GO:1990904">
    <property type="term" value="C:ribonucleoprotein complex"/>
    <property type="evidence" value="ECO:0007669"/>
    <property type="project" value="UniProtKB-KW"/>
</dbReference>
<dbReference type="STRING" id="3847.K7MBK8"/>
<keyword evidence="7" id="KW-1185">Reference proteome</keyword>
<name>K7MBK8_SOYBN</name>
<dbReference type="HOGENOM" id="CLU_096251_1_0_1"/>
<dbReference type="Gramene" id="KRH12178">
    <property type="protein sequence ID" value="KRH12178"/>
    <property type="gene ID" value="GLYMA_15G157200"/>
</dbReference>
<keyword evidence="3" id="KW-0687">Ribonucleoprotein</keyword>
<keyword evidence="2" id="KW-0689">Ribosomal protein</keyword>
<dbReference type="Gene3D" id="1.20.5.1150">
    <property type="entry name" value="Ribosomal protein S8"/>
    <property type="match status" value="1"/>
</dbReference>
<dbReference type="PaxDb" id="3847-GLYMA15G16915.1"/>
<comment type="similarity">
    <text evidence="1">Belongs to the bacterial ribosomal protein bS21 family.</text>
</comment>
<dbReference type="NCBIfam" id="TIGR00030">
    <property type="entry name" value="S21p"/>
    <property type="match status" value="1"/>
</dbReference>
<dbReference type="InParanoid" id="K7MBK8"/>
<dbReference type="GO" id="GO:0006412">
    <property type="term" value="P:translation"/>
    <property type="evidence" value="ECO:0007669"/>
    <property type="project" value="InterPro"/>
</dbReference>
<proteinExistence type="inferred from homology"/>
<evidence type="ECO:0000256" key="1">
    <source>
        <dbReference type="ARBA" id="ARBA00006640"/>
    </source>
</evidence>
<dbReference type="GO" id="GO:0003735">
    <property type="term" value="F:structural constituent of ribosome"/>
    <property type="evidence" value="ECO:0007669"/>
    <property type="project" value="InterPro"/>
</dbReference>
<feature type="compositionally biased region" description="Basic and acidic residues" evidence="4">
    <location>
        <begin position="67"/>
        <end position="81"/>
    </location>
</feature>
<evidence type="ECO:0000256" key="4">
    <source>
        <dbReference type="SAM" id="MobiDB-lite"/>
    </source>
</evidence>
<dbReference type="InterPro" id="IPR001911">
    <property type="entry name" value="Ribosomal_bS21"/>
</dbReference>
<evidence type="ECO:0000313" key="6">
    <source>
        <dbReference type="EnsemblPlants" id="KRH12178"/>
    </source>
</evidence>
<dbReference type="PANTHER" id="PTHR21109">
    <property type="entry name" value="MITOCHONDRIAL 28S RIBOSOMAL PROTEIN S21"/>
    <property type="match status" value="1"/>
</dbReference>
<feature type="compositionally biased region" description="Basic and acidic residues" evidence="4">
    <location>
        <begin position="34"/>
        <end position="51"/>
    </location>
</feature>
<dbReference type="Proteomes" id="UP000008827">
    <property type="component" value="Chromosome 15"/>
</dbReference>
<evidence type="ECO:0000313" key="7">
    <source>
        <dbReference type="Proteomes" id="UP000008827"/>
    </source>
</evidence>
<dbReference type="Pfam" id="PF01165">
    <property type="entry name" value="Ribosomal_S21"/>
    <property type="match status" value="1"/>
</dbReference>
<reference evidence="5 6" key="1">
    <citation type="journal article" date="2010" name="Nature">
        <title>Genome sequence of the palaeopolyploid soybean.</title>
        <authorList>
            <person name="Schmutz J."/>
            <person name="Cannon S.B."/>
            <person name="Schlueter J."/>
            <person name="Ma J."/>
            <person name="Mitros T."/>
            <person name="Nelson W."/>
            <person name="Hyten D.L."/>
            <person name="Song Q."/>
            <person name="Thelen J.J."/>
            <person name="Cheng J."/>
            <person name="Xu D."/>
            <person name="Hellsten U."/>
            <person name="May G.D."/>
            <person name="Yu Y."/>
            <person name="Sakurai T."/>
            <person name="Umezawa T."/>
            <person name="Bhattacharyya M.K."/>
            <person name="Sandhu D."/>
            <person name="Valliyodan B."/>
            <person name="Lindquist E."/>
            <person name="Peto M."/>
            <person name="Grant D."/>
            <person name="Shu S."/>
            <person name="Goodstein D."/>
            <person name="Barry K."/>
            <person name="Futrell-Griggs M."/>
            <person name="Abernathy B."/>
            <person name="Du J."/>
            <person name="Tian Z."/>
            <person name="Zhu L."/>
            <person name="Gill N."/>
            <person name="Joshi T."/>
            <person name="Libault M."/>
            <person name="Sethuraman A."/>
            <person name="Zhang X.-C."/>
            <person name="Shinozaki K."/>
            <person name="Nguyen H.T."/>
            <person name="Wing R.A."/>
            <person name="Cregan P."/>
            <person name="Specht J."/>
            <person name="Grimwood J."/>
            <person name="Rokhsar D."/>
            <person name="Stacey G."/>
            <person name="Shoemaker R.C."/>
            <person name="Jackson S.A."/>
        </authorList>
    </citation>
    <scope>NUCLEOTIDE SEQUENCE [LARGE SCALE GENOMIC DNA]</scope>
    <source>
        <strain evidence="6">cv. Williams 82</strain>
        <tissue evidence="5">Callus</tissue>
    </source>
</reference>
<evidence type="ECO:0000313" key="5">
    <source>
        <dbReference type="EMBL" id="KRH12178.1"/>
    </source>
</evidence>
<evidence type="ECO:0000256" key="2">
    <source>
        <dbReference type="ARBA" id="ARBA00022980"/>
    </source>
</evidence>
<reference evidence="5" key="3">
    <citation type="submission" date="2018-07" db="EMBL/GenBank/DDBJ databases">
        <title>WGS assembly of Glycine max.</title>
        <authorList>
            <person name="Schmutz J."/>
            <person name="Cannon S."/>
            <person name="Schlueter J."/>
            <person name="Ma J."/>
            <person name="Mitros T."/>
            <person name="Nelson W."/>
            <person name="Hyten D."/>
            <person name="Song Q."/>
            <person name="Thelen J."/>
            <person name="Cheng J."/>
            <person name="Xu D."/>
            <person name="Hellsten U."/>
            <person name="May G."/>
            <person name="Yu Y."/>
            <person name="Sakurai T."/>
            <person name="Umezawa T."/>
            <person name="Bhattacharyya M."/>
            <person name="Sandhu D."/>
            <person name="Valliyodan B."/>
            <person name="Lindquist E."/>
            <person name="Peto M."/>
            <person name="Grant D."/>
            <person name="Shu S."/>
            <person name="Goodstein D."/>
            <person name="Barry K."/>
            <person name="Futrell-Griggs M."/>
            <person name="Abernathy B."/>
            <person name="Du J."/>
            <person name="Tian Z."/>
            <person name="Zhu L."/>
            <person name="Gill N."/>
            <person name="Joshi T."/>
            <person name="Libault M."/>
            <person name="Sethuraman A."/>
            <person name="Zhang X."/>
            <person name="Shinozaki K."/>
            <person name="Nguyen H."/>
            <person name="Wing R."/>
            <person name="Cregan P."/>
            <person name="Specht J."/>
            <person name="Grimwood J."/>
            <person name="Rokhsar D."/>
            <person name="Stacey G."/>
            <person name="Shoemaker R."/>
            <person name="Jackson S."/>
        </authorList>
    </citation>
    <scope>NUCLEOTIDE SEQUENCE</scope>
    <source>
        <tissue evidence="5">Callus</tissue>
    </source>
</reference>
<dbReference type="EMBL" id="CM000848">
    <property type="protein sequence ID" value="KRH12178.1"/>
    <property type="molecule type" value="Genomic_DNA"/>
</dbReference>
<sequence length="96" mass="11373">IVVGEDEPEDRIINPFKKEILKAGVLQECKRRRFSENKDDKIKRKAREASRRNRKRSHNQELGRAQNKHDSEKKKKDAAHDDIDDWELPHVGILYT</sequence>
<reference evidence="6" key="2">
    <citation type="submission" date="2018-02" db="UniProtKB">
        <authorList>
            <consortium name="EnsemblPlants"/>
        </authorList>
    </citation>
    <scope>IDENTIFICATION</scope>
    <source>
        <strain evidence="6">Williams 82</strain>
    </source>
</reference>
<dbReference type="AlphaFoldDB" id="K7MBK8"/>
<gene>
    <name evidence="5" type="ORF">GLYMA_15G157200</name>
</gene>
<dbReference type="SMR" id="K7MBK8"/>
<evidence type="ECO:0000256" key="3">
    <source>
        <dbReference type="ARBA" id="ARBA00023274"/>
    </source>
</evidence>
<dbReference type="GO" id="GO:0005840">
    <property type="term" value="C:ribosome"/>
    <property type="evidence" value="ECO:0007669"/>
    <property type="project" value="UniProtKB-KW"/>
</dbReference>